<dbReference type="Gene3D" id="3.10.450.90">
    <property type="entry name" value="ArcTGT, C2 domain"/>
    <property type="match status" value="1"/>
</dbReference>
<evidence type="ECO:0000259" key="1">
    <source>
        <dbReference type="SMART" id="SM00359"/>
    </source>
</evidence>
<dbReference type="GO" id="GO:0016757">
    <property type="term" value="F:glycosyltransferase activity"/>
    <property type="evidence" value="ECO:0007669"/>
    <property type="project" value="UniProtKB-KW"/>
</dbReference>
<organism evidence="2 3">
    <name type="scientific">Candidatus Argoarchaeum ethanivorans</name>
    <dbReference type="NCBI Taxonomy" id="2608793"/>
    <lineage>
        <taxon>Archaea</taxon>
        <taxon>Methanobacteriati</taxon>
        <taxon>Methanobacteriota</taxon>
        <taxon>Stenosarchaea group</taxon>
        <taxon>Methanomicrobia</taxon>
        <taxon>Methanosarcinales</taxon>
        <taxon>Methanosarcinales incertae sedis</taxon>
        <taxon>GOM Arc I cluster</taxon>
        <taxon>Candidatus Argoarchaeum</taxon>
    </lineage>
</organism>
<dbReference type="SMART" id="SM00359">
    <property type="entry name" value="PUA"/>
    <property type="match status" value="1"/>
</dbReference>
<dbReference type="CDD" id="cd21149">
    <property type="entry name" value="PUA_archaeosine_TGT"/>
    <property type="match status" value="1"/>
</dbReference>
<dbReference type="EMBL" id="CAJHIR010000005">
    <property type="protein sequence ID" value="CAD6491580.1"/>
    <property type="molecule type" value="Genomic_DNA"/>
</dbReference>
<dbReference type="AlphaFoldDB" id="A0A811T7B7"/>
<evidence type="ECO:0000313" key="2">
    <source>
        <dbReference type="EMBL" id="CAD6491580.1"/>
    </source>
</evidence>
<reference evidence="2" key="1">
    <citation type="submission" date="2020-10" db="EMBL/GenBank/DDBJ databases">
        <authorList>
            <person name="Hahn C.J."/>
            <person name="Laso-Perez R."/>
            <person name="Vulcano F."/>
            <person name="Vaziourakis K.-M."/>
            <person name="Stokke R."/>
            <person name="Steen I.H."/>
            <person name="Teske A."/>
            <person name="Boetius A."/>
            <person name="Liebeke M."/>
            <person name="Amann R."/>
            <person name="Knittel K."/>
        </authorList>
    </citation>
    <scope>NUCLEOTIDE SEQUENCE</scope>
    <source>
        <strain evidence="2">Gfbio:e3339647-f889-4370-9287-4fb5cb688e4c:AG392J18_GoMArc1</strain>
    </source>
</reference>
<dbReference type="InterPro" id="IPR038250">
    <property type="entry name" value="TGT_C2_sf"/>
</dbReference>
<dbReference type="PROSITE" id="PS50890">
    <property type="entry name" value="PUA"/>
    <property type="match status" value="1"/>
</dbReference>
<accession>A0A811T7B7</accession>
<dbReference type="InterPro" id="IPR015947">
    <property type="entry name" value="PUA-like_sf"/>
</dbReference>
<comment type="caution">
    <text evidence="2">The sequence shown here is derived from an EMBL/GenBank/DDBJ whole genome shotgun (WGS) entry which is preliminary data.</text>
</comment>
<dbReference type="Gene3D" id="2.30.130.10">
    <property type="entry name" value="PUA domain"/>
    <property type="match status" value="1"/>
</dbReference>
<dbReference type="InterPro" id="IPR029402">
    <property type="entry name" value="TGT_C2"/>
</dbReference>
<feature type="domain" description="PUA" evidence="1">
    <location>
        <begin position="79"/>
        <end position="153"/>
    </location>
</feature>
<protein>
    <submittedName>
        <fullName evidence="2">tRNA-guanine(15) transglycosylase</fullName>
        <ecNumber evidence="2">2.4.2.48</ecNumber>
    </submittedName>
</protein>
<keyword evidence="2" id="KW-0328">Glycosyltransferase</keyword>
<dbReference type="InterPro" id="IPR036974">
    <property type="entry name" value="PUA_sf"/>
</dbReference>
<dbReference type="Proteomes" id="UP000612009">
    <property type="component" value="Unassembled WGS sequence"/>
</dbReference>
<dbReference type="SUPFAM" id="SSF88802">
    <property type="entry name" value="Pre-PUA domain"/>
    <property type="match status" value="1"/>
</dbReference>
<dbReference type="Pfam" id="PF01472">
    <property type="entry name" value="PUA"/>
    <property type="match status" value="1"/>
</dbReference>
<dbReference type="InterPro" id="IPR002478">
    <property type="entry name" value="PUA"/>
</dbReference>
<dbReference type="EC" id="2.4.2.48" evidence="2"/>
<keyword evidence="2" id="KW-0808">Transferase</keyword>
<evidence type="ECO:0000313" key="3">
    <source>
        <dbReference type="Proteomes" id="UP000612009"/>
    </source>
</evidence>
<dbReference type="SUPFAM" id="SSF88697">
    <property type="entry name" value="PUA domain-like"/>
    <property type="match status" value="1"/>
</dbReference>
<name>A0A811T7B7_9EURY</name>
<dbReference type="GO" id="GO:0003723">
    <property type="term" value="F:RNA binding"/>
    <property type="evidence" value="ECO:0007669"/>
    <property type="project" value="InterPro"/>
</dbReference>
<sequence>MTATELKKIRLIADYQFGRGAGSILFPEDVTISYSNTRRIRQVRYRGRRLATLKAQDGMFTLGIVSAERLHRFFPQPLLRVTVNDDAAPFISAGKTTFAKHVIAVDPEIRAGEEILIVDDCDRLLATGKALLAPTEMLCARRGVAVETRAGINSKD</sequence>
<dbReference type="Pfam" id="PF14810">
    <property type="entry name" value="TGT_C2"/>
    <property type="match status" value="1"/>
</dbReference>
<gene>
    <name evidence="2" type="primary">tgtA</name>
    <name evidence="2" type="ORF">LAKADJCE_00142</name>
</gene>
<proteinExistence type="predicted"/>